<proteinExistence type="predicted"/>
<organism evidence="1 2">
    <name type="scientific">Caenorhabditis briggsae</name>
    <dbReference type="NCBI Taxonomy" id="6238"/>
    <lineage>
        <taxon>Eukaryota</taxon>
        <taxon>Metazoa</taxon>
        <taxon>Ecdysozoa</taxon>
        <taxon>Nematoda</taxon>
        <taxon>Chromadorea</taxon>
        <taxon>Rhabditida</taxon>
        <taxon>Rhabditina</taxon>
        <taxon>Rhabditomorpha</taxon>
        <taxon>Rhabditoidea</taxon>
        <taxon>Rhabditidae</taxon>
        <taxon>Peloderinae</taxon>
        <taxon>Caenorhabditis</taxon>
    </lineage>
</organism>
<reference evidence="1 2" key="1">
    <citation type="submission" date="2022-05" db="EMBL/GenBank/DDBJ databases">
        <title>Chromosome-level reference genomes for two strains of Caenorhabditis briggsae: an improved platform for comparative genomics.</title>
        <authorList>
            <person name="Stevens L."/>
            <person name="Andersen E.C."/>
        </authorList>
    </citation>
    <scope>NUCLEOTIDE SEQUENCE [LARGE SCALE GENOMIC DNA]</scope>
    <source>
        <strain evidence="1">QX1410_ONT</strain>
        <tissue evidence="1">Whole-organism</tissue>
    </source>
</reference>
<evidence type="ECO:0000313" key="1">
    <source>
        <dbReference type="EMBL" id="ULT85201.1"/>
    </source>
</evidence>
<accession>A0AAE8ZUR8</accession>
<sequence length="117" mass="13298">MSLDSEEDEIKTFKAPFEISDPQFRDFIVSHLVSGQEETLISSKSSQTRIYPIFTFGTQSTTRKEWILNVLLLRHTSSTSIDIFRSCASSRTGTSITTRTLDSWRTICNELGRKGNN</sequence>
<dbReference type="Proteomes" id="UP000827892">
    <property type="component" value="Chromosome X"/>
</dbReference>
<dbReference type="AlphaFoldDB" id="A0AAE8ZUR8"/>
<gene>
    <name evidence="1" type="ORF">L3Y34_013746</name>
</gene>
<evidence type="ECO:0000313" key="2">
    <source>
        <dbReference type="Proteomes" id="UP000827892"/>
    </source>
</evidence>
<name>A0AAE8ZUR8_CAEBR</name>
<dbReference type="EMBL" id="CP090896">
    <property type="protein sequence ID" value="ULT85201.1"/>
    <property type="molecule type" value="Genomic_DNA"/>
</dbReference>
<protein>
    <submittedName>
        <fullName evidence="1">Uncharacterized protein</fullName>
    </submittedName>
</protein>